<keyword evidence="2" id="KW-1185">Reference proteome</keyword>
<accession>A0A8X6QJ48</accession>
<reference evidence="1" key="1">
    <citation type="submission" date="2020-08" db="EMBL/GenBank/DDBJ databases">
        <title>Multicomponent nature underlies the extraordinary mechanical properties of spider dragline silk.</title>
        <authorList>
            <person name="Kono N."/>
            <person name="Nakamura H."/>
            <person name="Mori M."/>
            <person name="Yoshida Y."/>
            <person name="Ohtoshi R."/>
            <person name="Malay A.D."/>
            <person name="Moran D.A.P."/>
            <person name="Tomita M."/>
            <person name="Numata K."/>
            <person name="Arakawa K."/>
        </authorList>
    </citation>
    <scope>NUCLEOTIDE SEQUENCE</scope>
</reference>
<proteinExistence type="predicted"/>
<evidence type="ECO:0000313" key="2">
    <source>
        <dbReference type="Proteomes" id="UP000887013"/>
    </source>
</evidence>
<gene>
    <name evidence="1" type="ORF">NPIL_365631</name>
</gene>
<comment type="caution">
    <text evidence="1">The sequence shown here is derived from an EMBL/GenBank/DDBJ whole genome shotgun (WGS) entry which is preliminary data.</text>
</comment>
<name>A0A8X6QJ48_NEPPI</name>
<protein>
    <submittedName>
        <fullName evidence="1">Uncharacterized protein</fullName>
    </submittedName>
</protein>
<dbReference type="Proteomes" id="UP000887013">
    <property type="component" value="Unassembled WGS sequence"/>
</dbReference>
<dbReference type="AlphaFoldDB" id="A0A8X6QJ48"/>
<dbReference type="EMBL" id="BMAW01128900">
    <property type="protein sequence ID" value="GFU27929.1"/>
    <property type="molecule type" value="Genomic_DNA"/>
</dbReference>
<evidence type="ECO:0000313" key="1">
    <source>
        <dbReference type="EMBL" id="GFU27929.1"/>
    </source>
</evidence>
<sequence length="111" mass="13121">MRSTYIRWSELDRVCRDNCVLLRVELLSSSLMSPDEGNLKTSWVCVRKKRECWSRFYFKIEYARSTKVARDVETRLFGRIRGKPFYYWSKSLFARCNLKSAAGMGTVPTPY</sequence>
<organism evidence="1 2">
    <name type="scientific">Nephila pilipes</name>
    <name type="common">Giant wood spider</name>
    <name type="synonym">Nephila maculata</name>
    <dbReference type="NCBI Taxonomy" id="299642"/>
    <lineage>
        <taxon>Eukaryota</taxon>
        <taxon>Metazoa</taxon>
        <taxon>Ecdysozoa</taxon>
        <taxon>Arthropoda</taxon>
        <taxon>Chelicerata</taxon>
        <taxon>Arachnida</taxon>
        <taxon>Araneae</taxon>
        <taxon>Araneomorphae</taxon>
        <taxon>Entelegynae</taxon>
        <taxon>Araneoidea</taxon>
        <taxon>Nephilidae</taxon>
        <taxon>Nephila</taxon>
    </lineage>
</organism>